<dbReference type="GO" id="GO:0022625">
    <property type="term" value="C:cytosolic large ribosomal subunit"/>
    <property type="evidence" value="ECO:0007669"/>
    <property type="project" value="TreeGrafter"/>
</dbReference>
<dbReference type="Proteomes" id="UP001177744">
    <property type="component" value="Unassembled WGS sequence"/>
</dbReference>
<comment type="caution">
    <text evidence="7">The sequence shown here is derived from an EMBL/GenBank/DDBJ whole genome shotgun (WGS) entry which is preliminary data.</text>
</comment>
<keyword evidence="3 6" id="KW-0687">Ribonucleoprotein</keyword>
<comment type="similarity">
    <text evidence="1 6">Belongs to the universal ribosomal protein uL22 family.</text>
</comment>
<dbReference type="GO" id="GO:0003735">
    <property type="term" value="F:structural constituent of ribosome"/>
    <property type="evidence" value="ECO:0007669"/>
    <property type="project" value="InterPro"/>
</dbReference>
<dbReference type="GO" id="GO:0002181">
    <property type="term" value="P:cytoplasmic translation"/>
    <property type="evidence" value="ECO:0007669"/>
    <property type="project" value="TreeGrafter"/>
</dbReference>
<protein>
    <recommendedName>
        <fullName evidence="4">Large ribosomal subunit protein uL22</fullName>
    </recommendedName>
    <alternativeName>
        <fullName evidence="5">60S ribosomal protein L17</fullName>
    </alternativeName>
</protein>
<evidence type="ECO:0000256" key="6">
    <source>
        <dbReference type="RuleBase" id="RU004005"/>
    </source>
</evidence>
<dbReference type="InterPro" id="IPR036394">
    <property type="entry name" value="Ribosomal_uL22_sf"/>
</dbReference>
<dbReference type="AlphaFoldDB" id="A0AA40HEB5"/>
<evidence type="ECO:0000313" key="8">
    <source>
        <dbReference type="Proteomes" id="UP001177744"/>
    </source>
</evidence>
<evidence type="ECO:0000256" key="3">
    <source>
        <dbReference type="ARBA" id="ARBA00023274"/>
    </source>
</evidence>
<evidence type="ECO:0000256" key="1">
    <source>
        <dbReference type="ARBA" id="ARBA00009451"/>
    </source>
</evidence>
<evidence type="ECO:0000256" key="2">
    <source>
        <dbReference type="ARBA" id="ARBA00022980"/>
    </source>
</evidence>
<organism evidence="7 8">
    <name type="scientific">Cnephaeus nilssonii</name>
    <name type="common">Northern bat</name>
    <name type="synonym">Eptesicus nilssonii</name>
    <dbReference type="NCBI Taxonomy" id="3371016"/>
    <lineage>
        <taxon>Eukaryota</taxon>
        <taxon>Metazoa</taxon>
        <taxon>Chordata</taxon>
        <taxon>Craniata</taxon>
        <taxon>Vertebrata</taxon>
        <taxon>Euteleostomi</taxon>
        <taxon>Mammalia</taxon>
        <taxon>Eutheria</taxon>
        <taxon>Laurasiatheria</taxon>
        <taxon>Chiroptera</taxon>
        <taxon>Yangochiroptera</taxon>
        <taxon>Vespertilionidae</taxon>
        <taxon>Cnephaeus</taxon>
    </lineage>
</organism>
<dbReference type="PANTHER" id="PTHR11593">
    <property type="entry name" value="60S RIBOSOMAL PROTEIN L17"/>
    <property type="match status" value="1"/>
</dbReference>
<reference evidence="7" key="1">
    <citation type="submission" date="2023-06" db="EMBL/GenBank/DDBJ databases">
        <title>Reference genome for the Northern bat (Eptesicus nilssonii), a most northern bat species.</title>
        <authorList>
            <person name="Laine V.N."/>
            <person name="Pulliainen A.T."/>
            <person name="Lilley T.M."/>
        </authorList>
    </citation>
    <scope>NUCLEOTIDE SEQUENCE</scope>
    <source>
        <strain evidence="7">BLF_Eptnil</strain>
        <tissue evidence="7">Kidney</tissue>
    </source>
</reference>
<gene>
    <name evidence="7" type="ORF">QTO34_011427</name>
</gene>
<evidence type="ECO:0000256" key="5">
    <source>
        <dbReference type="ARBA" id="ARBA00035325"/>
    </source>
</evidence>
<proteinExistence type="inferred from homology"/>
<sequence length="81" mass="9136">MQLPAPGPPETQKQYVPFRHYNGGVGRCVQAKRSTELLLNVLKNAERNAELQGRGAEFLVIEHIQVNKAPKMRGRAYRVHA</sequence>
<dbReference type="InterPro" id="IPR005721">
    <property type="entry name" value="Ribosomal_uL22_euk/arc"/>
</dbReference>
<accession>A0AA40HEB5</accession>
<keyword evidence="8" id="KW-1185">Reference proteome</keyword>
<dbReference type="SUPFAM" id="SSF54843">
    <property type="entry name" value="Ribosomal protein L22"/>
    <property type="match status" value="1"/>
</dbReference>
<name>A0AA40HEB5_CNENI</name>
<keyword evidence="2 6" id="KW-0689">Ribosomal protein</keyword>
<dbReference type="Pfam" id="PF00237">
    <property type="entry name" value="Ribosomal_L22"/>
    <property type="match status" value="1"/>
</dbReference>
<dbReference type="PANTHER" id="PTHR11593:SF11">
    <property type="entry name" value="LARGE RIBOSOMAL SUBUNIT PROTEIN UL22"/>
    <property type="match status" value="1"/>
</dbReference>
<evidence type="ECO:0000256" key="4">
    <source>
        <dbReference type="ARBA" id="ARBA00035207"/>
    </source>
</evidence>
<dbReference type="Gene3D" id="3.90.470.10">
    <property type="entry name" value="Ribosomal protein L22/L17"/>
    <property type="match status" value="1"/>
</dbReference>
<dbReference type="InterPro" id="IPR001063">
    <property type="entry name" value="Ribosomal_uL22"/>
</dbReference>
<dbReference type="EMBL" id="JAULJE010000022">
    <property type="protein sequence ID" value="KAK1329247.1"/>
    <property type="molecule type" value="Genomic_DNA"/>
</dbReference>
<evidence type="ECO:0000313" key="7">
    <source>
        <dbReference type="EMBL" id="KAK1329247.1"/>
    </source>
</evidence>